<accession>A0A317ZD69</accession>
<dbReference type="Gene3D" id="3.40.250.10">
    <property type="entry name" value="Rhodanese-like domain"/>
    <property type="match status" value="1"/>
</dbReference>
<keyword evidence="3" id="KW-1185">Reference proteome</keyword>
<dbReference type="SUPFAM" id="SSF52821">
    <property type="entry name" value="Rhodanese/Cell cycle control phosphatase"/>
    <property type="match status" value="1"/>
</dbReference>
<dbReference type="CDD" id="cd00158">
    <property type="entry name" value="RHOD"/>
    <property type="match status" value="1"/>
</dbReference>
<dbReference type="InterPro" id="IPR036873">
    <property type="entry name" value="Rhodanese-like_dom_sf"/>
</dbReference>
<dbReference type="RefSeq" id="WP_110132138.1">
    <property type="nucleotide sequence ID" value="NZ_QHJQ01000014.1"/>
</dbReference>
<dbReference type="PROSITE" id="PS51257">
    <property type="entry name" value="PROKAR_LIPOPROTEIN"/>
    <property type="match status" value="1"/>
</dbReference>
<dbReference type="OrthoDB" id="195542at2"/>
<reference evidence="2 3" key="1">
    <citation type="submission" date="2018-05" db="EMBL/GenBank/DDBJ databases">
        <title>Coraliomargarita sinensis sp. nov., isolated from a marine solar saltern.</title>
        <authorList>
            <person name="Zhou L.Y."/>
        </authorList>
    </citation>
    <scope>NUCLEOTIDE SEQUENCE [LARGE SCALE GENOMIC DNA]</scope>
    <source>
        <strain evidence="2 3">WN38</strain>
    </source>
</reference>
<proteinExistence type="predicted"/>
<gene>
    <name evidence="2" type="ORF">DDZ13_14275</name>
</gene>
<dbReference type="EMBL" id="QHJQ01000014">
    <property type="protein sequence ID" value="PXA02950.1"/>
    <property type="molecule type" value="Genomic_DNA"/>
</dbReference>
<dbReference type="Pfam" id="PF00581">
    <property type="entry name" value="Rhodanese"/>
    <property type="match status" value="1"/>
</dbReference>
<dbReference type="AlphaFoldDB" id="A0A317ZD69"/>
<organism evidence="2 3">
    <name type="scientific">Coraliomargarita sinensis</name>
    <dbReference type="NCBI Taxonomy" id="2174842"/>
    <lineage>
        <taxon>Bacteria</taxon>
        <taxon>Pseudomonadati</taxon>
        <taxon>Verrucomicrobiota</taxon>
        <taxon>Opitutia</taxon>
        <taxon>Puniceicoccales</taxon>
        <taxon>Coraliomargaritaceae</taxon>
        <taxon>Coraliomargarita</taxon>
    </lineage>
</organism>
<dbReference type="Proteomes" id="UP000247099">
    <property type="component" value="Unassembled WGS sequence"/>
</dbReference>
<dbReference type="InterPro" id="IPR001763">
    <property type="entry name" value="Rhodanese-like_dom"/>
</dbReference>
<sequence length="134" mass="14831">MIREFFVIGLITLLGACYSLLSGLAPLPWSEPELLPGEIRLQDARVLDVIWVDARDETAFARDHAPEALLYDQADPAGSIADILEQWLQNPRVIVVYCSDEGCGTSKKVAEELRANLPDAEIYSLKGGWSAWSK</sequence>
<comment type="caution">
    <text evidence="2">The sequence shown here is derived from an EMBL/GenBank/DDBJ whole genome shotgun (WGS) entry which is preliminary data.</text>
</comment>
<evidence type="ECO:0000313" key="3">
    <source>
        <dbReference type="Proteomes" id="UP000247099"/>
    </source>
</evidence>
<protein>
    <recommendedName>
        <fullName evidence="1">Rhodanese domain-containing protein</fullName>
    </recommendedName>
</protein>
<evidence type="ECO:0000259" key="1">
    <source>
        <dbReference type="PROSITE" id="PS50206"/>
    </source>
</evidence>
<dbReference type="PROSITE" id="PS50206">
    <property type="entry name" value="RHODANESE_3"/>
    <property type="match status" value="1"/>
</dbReference>
<name>A0A317ZD69_9BACT</name>
<dbReference type="InParanoid" id="A0A317ZD69"/>
<feature type="domain" description="Rhodanese" evidence="1">
    <location>
        <begin position="48"/>
        <end position="134"/>
    </location>
</feature>
<evidence type="ECO:0000313" key="2">
    <source>
        <dbReference type="EMBL" id="PXA02950.1"/>
    </source>
</evidence>